<evidence type="ECO:0000313" key="2">
    <source>
        <dbReference type="Proteomes" id="UP001145742"/>
    </source>
</evidence>
<name>A0ABQ9CQB8_9PASS</name>
<gene>
    <name evidence="1" type="ORF">WISP_146973</name>
</gene>
<sequence length="131" mass="14514">MPSQFLSRDLQSAFPPVYMLNMVSYGMEYPLGLLGSIVLAMSPPNSLYTSNILTGGSYLKGGCANMGVGLFSQTASGRTRENGLKLYQGRLWLDISENFFIKRAVKKWYSVPREVVDSPLLDVDVALHNMI</sequence>
<evidence type="ECO:0000313" key="1">
    <source>
        <dbReference type="EMBL" id="KAJ7404207.1"/>
    </source>
</evidence>
<accession>A0ABQ9CQB8</accession>
<dbReference type="Proteomes" id="UP001145742">
    <property type="component" value="Unassembled WGS sequence"/>
</dbReference>
<proteinExistence type="predicted"/>
<organism evidence="1 2">
    <name type="scientific">Willisornis vidua</name>
    <name type="common">Xingu scale-backed antbird</name>
    <dbReference type="NCBI Taxonomy" id="1566151"/>
    <lineage>
        <taxon>Eukaryota</taxon>
        <taxon>Metazoa</taxon>
        <taxon>Chordata</taxon>
        <taxon>Craniata</taxon>
        <taxon>Vertebrata</taxon>
        <taxon>Euteleostomi</taxon>
        <taxon>Archelosauria</taxon>
        <taxon>Archosauria</taxon>
        <taxon>Dinosauria</taxon>
        <taxon>Saurischia</taxon>
        <taxon>Theropoda</taxon>
        <taxon>Coelurosauria</taxon>
        <taxon>Aves</taxon>
        <taxon>Neognathae</taxon>
        <taxon>Neoaves</taxon>
        <taxon>Telluraves</taxon>
        <taxon>Australaves</taxon>
        <taxon>Passeriformes</taxon>
        <taxon>Thamnophilidae</taxon>
        <taxon>Willisornis</taxon>
    </lineage>
</organism>
<reference evidence="1" key="1">
    <citation type="submission" date="2019-10" db="EMBL/GenBank/DDBJ databases">
        <authorList>
            <person name="Soares A.E.R."/>
            <person name="Aleixo A."/>
            <person name="Schneider P."/>
            <person name="Miyaki C.Y."/>
            <person name="Schneider M.P."/>
            <person name="Mello C."/>
            <person name="Vasconcelos A.T.R."/>
        </authorList>
    </citation>
    <scope>NUCLEOTIDE SEQUENCE</scope>
    <source>
        <tissue evidence="1">Muscle</tissue>
    </source>
</reference>
<protein>
    <submittedName>
        <fullName evidence="1">Uncharacterized protein</fullName>
    </submittedName>
</protein>
<keyword evidence="2" id="KW-1185">Reference proteome</keyword>
<comment type="caution">
    <text evidence="1">The sequence shown here is derived from an EMBL/GenBank/DDBJ whole genome shotgun (WGS) entry which is preliminary data.</text>
</comment>
<dbReference type="EMBL" id="WHWB01034784">
    <property type="protein sequence ID" value="KAJ7404207.1"/>
    <property type="molecule type" value="Genomic_DNA"/>
</dbReference>